<name>A0ABQ7TFA9_PHRPL</name>
<dbReference type="EMBL" id="JAIPUX010000439">
    <property type="protein sequence ID" value="KAH0628086.1"/>
    <property type="molecule type" value="Genomic_DNA"/>
</dbReference>
<feature type="region of interest" description="Disordered" evidence="1">
    <location>
        <begin position="1"/>
        <end position="30"/>
    </location>
</feature>
<dbReference type="Proteomes" id="UP000826234">
    <property type="component" value="Unassembled WGS sequence"/>
</dbReference>
<evidence type="ECO:0000313" key="3">
    <source>
        <dbReference type="Proteomes" id="UP000826234"/>
    </source>
</evidence>
<evidence type="ECO:0000256" key="1">
    <source>
        <dbReference type="SAM" id="MobiDB-lite"/>
    </source>
</evidence>
<sequence length="234" mass="26940">MQGIEVQQDQERERKEEKEDEKRQDTRTAQEYSTKGRSFCLTLHQLRCLSQLINRFLLMEEKVEELSSEMLLLPCFSESKNVQVFQYKLLNMSVEYIDISEDSAEYVFHSINLSFDSVYAGVLKKAGGELLIGENRANETSALSEQLLQVKKSTVLEFGWRNAFKDLSSSVAHCITIAVEDFSSKILQQEQNEQTSAACYVMHLVNVQHVKESWGIIREDERPKQISKACIKDL</sequence>
<dbReference type="InterPro" id="IPR027993">
    <property type="entry name" value="DUF4495"/>
</dbReference>
<dbReference type="PANTHER" id="PTHR33960:SF1">
    <property type="entry name" value="SIMILAR TO KIAA0825 PROTEIN"/>
    <property type="match status" value="1"/>
</dbReference>
<organism evidence="2 3">
    <name type="scientific">Phrynosoma platyrhinos</name>
    <name type="common">Desert horned lizard</name>
    <dbReference type="NCBI Taxonomy" id="52577"/>
    <lineage>
        <taxon>Eukaryota</taxon>
        <taxon>Metazoa</taxon>
        <taxon>Chordata</taxon>
        <taxon>Craniata</taxon>
        <taxon>Vertebrata</taxon>
        <taxon>Euteleostomi</taxon>
        <taxon>Lepidosauria</taxon>
        <taxon>Squamata</taxon>
        <taxon>Bifurcata</taxon>
        <taxon>Unidentata</taxon>
        <taxon>Episquamata</taxon>
        <taxon>Toxicofera</taxon>
        <taxon>Iguania</taxon>
        <taxon>Phrynosomatidae</taxon>
        <taxon>Phrynosomatinae</taxon>
        <taxon>Phrynosoma</taxon>
    </lineage>
</organism>
<protein>
    <submittedName>
        <fullName evidence="2">Uncharacterized protein</fullName>
    </submittedName>
</protein>
<proteinExistence type="predicted"/>
<dbReference type="PANTHER" id="PTHR33960">
    <property type="entry name" value="SIMILAR TO KIAA0825 PROTEIN"/>
    <property type="match status" value="1"/>
</dbReference>
<accession>A0ABQ7TFA9</accession>
<gene>
    <name evidence="2" type="ORF">JD844_008804</name>
</gene>
<comment type="caution">
    <text evidence="2">The sequence shown here is derived from an EMBL/GenBank/DDBJ whole genome shotgun (WGS) entry which is preliminary data.</text>
</comment>
<feature type="compositionally biased region" description="Basic and acidic residues" evidence="1">
    <location>
        <begin position="9"/>
        <end position="28"/>
    </location>
</feature>
<keyword evidence="3" id="KW-1185">Reference proteome</keyword>
<reference evidence="2 3" key="1">
    <citation type="journal article" date="2022" name="Gigascience">
        <title>A chromosome-level genome assembly and annotation of the desert horned lizard, Phrynosoma platyrhinos, provides insight into chromosomal rearrangements among reptiles.</title>
        <authorList>
            <person name="Koochekian N."/>
            <person name="Ascanio A."/>
            <person name="Farleigh K."/>
            <person name="Card D.C."/>
            <person name="Schield D.R."/>
            <person name="Castoe T.A."/>
            <person name="Jezkova T."/>
        </authorList>
    </citation>
    <scope>NUCLEOTIDE SEQUENCE [LARGE SCALE GENOMIC DNA]</scope>
    <source>
        <strain evidence="2">NK-2021</strain>
    </source>
</reference>
<evidence type="ECO:0000313" key="2">
    <source>
        <dbReference type="EMBL" id="KAH0628086.1"/>
    </source>
</evidence>